<gene>
    <name evidence="1" type="ORF">GCM10011514_12090</name>
</gene>
<evidence type="ECO:0000313" key="2">
    <source>
        <dbReference type="Proteomes" id="UP000609064"/>
    </source>
</evidence>
<accession>A0A917DMG0</accession>
<keyword evidence="2" id="KW-1185">Reference proteome</keyword>
<dbReference type="Proteomes" id="UP000609064">
    <property type="component" value="Unassembled WGS sequence"/>
</dbReference>
<evidence type="ECO:0000313" key="1">
    <source>
        <dbReference type="EMBL" id="GGD49502.1"/>
    </source>
</evidence>
<dbReference type="RefSeq" id="WP_188765134.1">
    <property type="nucleotide sequence ID" value="NZ_BMKK01000002.1"/>
</dbReference>
<comment type="caution">
    <text evidence="1">The sequence shown here is derived from an EMBL/GenBank/DDBJ whole genome shotgun (WGS) entry which is preliminary data.</text>
</comment>
<proteinExistence type="predicted"/>
<dbReference type="AlphaFoldDB" id="A0A917DMG0"/>
<protein>
    <recommendedName>
        <fullName evidence="3">DUF3828 domain-containing protein</fullName>
    </recommendedName>
</protein>
<organism evidence="1 2">
    <name type="scientific">Emticicia aquatilis</name>
    <dbReference type="NCBI Taxonomy" id="1537369"/>
    <lineage>
        <taxon>Bacteria</taxon>
        <taxon>Pseudomonadati</taxon>
        <taxon>Bacteroidota</taxon>
        <taxon>Cytophagia</taxon>
        <taxon>Cytophagales</taxon>
        <taxon>Leadbetterellaceae</taxon>
        <taxon>Emticicia</taxon>
    </lineage>
</organism>
<name>A0A917DMG0_9BACT</name>
<evidence type="ECO:0008006" key="3">
    <source>
        <dbReference type="Google" id="ProtNLM"/>
    </source>
</evidence>
<dbReference type="Gene3D" id="3.10.450.50">
    <property type="match status" value="1"/>
</dbReference>
<dbReference type="EMBL" id="BMKK01000002">
    <property type="protein sequence ID" value="GGD49502.1"/>
    <property type="molecule type" value="Genomic_DNA"/>
</dbReference>
<reference evidence="1" key="1">
    <citation type="journal article" date="2014" name="Int. J. Syst. Evol. Microbiol.">
        <title>Complete genome sequence of Corynebacterium casei LMG S-19264T (=DSM 44701T), isolated from a smear-ripened cheese.</title>
        <authorList>
            <consortium name="US DOE Joint Genome Institute (JGI-PGF)"/>
            <person name="Walter F."/>
            <person name="Albersmeier A."/>
            <person name="Kalinowski J."/>
            <person name="Ruckert C."/>
        </authorList>
    </citation>
    <scope>NUCLEOTIDE SEQUENCE</scope>
    <source>
        <strain evidence="1">CGMCC 1.15958</strain>
    </source>
</reference>
<reference evidence="1" key="2">
    <citation type="submission" date="2020-09" db="EMBL/GenBank/DDBJ databases">
        <authorList>
            <person name="Sun Q."/>
            <person name="Zhou Y."/>
        </authorList>
    </citation>
    <scope>NUCLEOTIDE SEQUENCE</scope>
    <source>
        <strain evidence="1">CGMCC 1.15958</strain>
    </source>
</reference>
<sequence>MKKINPPYSWLTISLWGICFVSTFTVSAQVKETPKQRMAQFYNWTSKENIPFEGDCYEADGVDVTKIDMMCIQKYLKSIEATGLFSSIYIKGLQQEFVKKQADIKKNGYAEGIDYDRYTLSQDPPSVKELLFALNNSSTTAINGNKAKVVVKLKKPYSISYIYSLDLENNVWKLSKIESK</sequence>